<gene>
    <name evidence="1" type="ORF">AYBTSS11_LOCUS31096</name>
</gene>
<dbReference type="Gramene" id="rna-AYBTSS11_LOCUS31096">
    <property type="protein sequence ID" value="CAJ1978892.1"/>
    <property type="gene ID" value="gene-AYBTSS11_LOCUS31096"/>
</dbReference>
<organism evidence="1 2">
    <name type="scientific">Sphenostylis stenocarpa</name>
    <dbReference type="NCBI Taxonomy" id="92480"/>
    <lineage>
        <taxon>Eukaryota</taxon>
        <taxon>Viridiplantae</taxon>
        <taxon>Streptophyta</taxon>
        <taxon>Embryophyta</taxon>
        <taxon>Tracheophyta</taxon>
        <taxon>Spermatophyta</taxon>
        <taxon>Magnoliopsida</taxon>
        <taxon>eudicotyledons</taxon>
        <taxon>Gunneridae</taxon>
        <taxon>Pentapetalae</taxon>
        <taxon>rosids</taxon>
        <taxon>fabids</taxon>
        <taxon>Fabales</taxon>
        <taxon>Fabaceae</taxon>
        <taxon>Papilionoideae</taxon>
        <taxon>50 kb inversion clade</taxon>
        <taxon>NPAAA clade</taxon>
        <taxon>indigoferoid/millettioid clade</taxon>
        <taxon>Phaseoleae</taxon>
        <taxon>Sphenostylis</taxon>
    </lineage>
</organism>
<evidence type="ECO:0000313" key="2">
    <source>
        <dbReference type="Proteomes" id="UP001189624"/>
    </source>
</evidence>
<sequence>PREEDVPLNEIDEVGAGVCESTYEEKVNELSLKLIKTTTNKTKNTESNNDVGYTRGEIMVAIDLLQVYVPHARLQLLNSTKFGRQHCD</sequence>
<protein>
    <submittedName>
        <fullName evidence="1">Uncharacterized protein</fullName>
    </submittedName>
</protein>
<evidence type="ECO:0000313" key="1">
    <source>
        <dbReference type="EMBL" id="CAJ1978892.1"/>
    </source>
</evidence>
<feature type="non-terminal residue" evidence="1">
    <location>
        <position position="88"/>
    </location>
</feature>
<dbReference type="Proteomes" id="UP001189624">
    <property type="component" value="Chromosome 11"/>
</dbReference>
<proteinExistence type="predicted"/>
<feature type="non-terminal residue" evidence="1">
    <location>
        <position position="1"/>
    </location>
</feature>
<keyword evidence="2" id="KW-1185">Reference proteome</keyword>
<dbReference type="AlphaFoldDB" id="A0AA86W5L3"/>
<reference evidence="1" key="1">
    <citation type="submission" date="2023-10" db="EMBL/GenBank/DDBJ databases">
        <authorList>
            <person name="Domelevo Entfellner J.-B."/>
        </authorList>
    </citation>
    <scope>NUCLEOTIDE SEQUENCE</scope>
</reference>
<dbReference type="EMBL" id="OY731408">
    <property type="protein sequence ID" value="CAJ1978892.1"/>
    <property type="molecule type" value="Genomic_DNA"/>
</dbReference>
<name>A0AA86W5L3_9FABA</name>
<accession>A0AA86W5L3</accession>